<name>A0ACB1A120_MELEN</name>
<sequence>MDSQNIRENSGRPFLVNDTDGYHDVILNEKTIIRVLKRYTDFYIIGLGAQGVVMSALDVVTNERVAIKKLTRPFSNPTHAKRGYLGCIIKSINS</sequence>
<keyword evidence="2" id="KW-1185">Reference proteome</keyword>
<accession>A0ACB1A120</accession>
<evidence type="ECO:0000313" key="2">
    <source>
        <dbReference type="Proteomes" id="UP001497535"/>
    </source>
</evidence>
<dbReference type="EMBL" id="CAVMJV010000052">
    <property type="protein sequence ID" value="CAK5084113.1"/>
    <property type="molecule type" value="Genomic_DNA"/>
</dbReference>
<comment type="caution">
    <text evidence="1">The sequence shown here is derived from an EMBL/GenBank/DDBJ whole genome shotgun (WGS) entry which is preliminary data.</text>
</comment>
<evidence type="ECO:0000313" key="1">
    <source>
        <dbReference type="EMBL" id="CAK5084113.1"/>
    </source>
</evidence>
<proteinExistence type="predicted"/>
<gene>
    <name evidence="1" type="ORF">MENTE1834_LOCUS31495</name>
</gene>
<reference evidence="1" key="1">
    <citation type="submission" date="2023-11" db="EMBL/GenBank/DDBJ databases">
        <authorList>
            <person name="Poullet M."/>
        </authorList>
    </citation>
    <scope>NUCLEOTIDE SEQUENCE</scope>
    <source>
        <strain evidence="1">E1834</strain>
    </source>
</reference>
<protein>
    <submittedName>
        <fullName evidence="1">Uncharacterized protein</fullName>
    </submittedName>
</protein>
<dbReference type="Proteomes" id="UP001497535">
    <property type="component" value="Unassembled WGS sequence"/>
</dbReference>
<organism evidence="1 2">
    <name type="scientific">Meloidogyne enterolobii</name>
    <name type="common">Root-knot nematode worm</name>
    <name type="synonym">Meloidogyne mayaguensis</name>
    <dbReference type="NCBI Taxonomy" id="390850"/>
    <lineage>
        <taxon>Eukaryota</taxon>
        <taxon>Metazoa</taxon>
        <taxon>Ecdysozoa</taxon>
        <taxon>Nematoda</taxon>
        <taxon>Chromadorea</taxon>
        <taxon>Rhabditida</taxon>
        <taxon>Tylenchina</taxon>
        <taxon>Tylenchomorpha</taxon>
        <taxon>Tylenchoidea</taxon>
        <taxon>Meloidogynidae</taxon>
        <taxon>Meloidogyninae</taxon>
        <taxon>Meloidogyne</taxon>
    </lineage>
</organism>